<sequence>MHWLPLPWIVGALLLVSSLASNVIADDKCAIDLSHIDKPRIFVLTDIENEPDDAQSIARLLLYANQFQIEGLVASTSFWLNDSVHPEKIQSIVDGYDAVLSNLKRHSDGWPDTEQLRKRVKAGLPLYGMDGVGETKDSEGSNLLIDAVDASTEPLWVLVWGGPSILAQALWRVEATRTTEQVNEFVSKVRVYAISDQDNTGTWIRRLFPRLFYIASVHHFNRYALAAWAGMSGGSVTYFWPCGADPDIVSPQWLKKNIQDVGPLGAKYPDTEYIAEGDTPSILYMIPNGLSDPEYPEWGSWGGRYGPVNYGEGHFADTVDTIEDVDGKPLMSSQATVWRWREAFQKDFAARMRWTVKDRFEDANHVPVAVVNGSRDLRPVKLNVRVGESVFLDASDSCDPDNNATLSFKWWQYFEPSSTVNSKSRVPALKLSSNSSSTIEVHIPPQEITHKSLRGSDPLTDPQLHIILEVSDGELVAYRRIVLNVERAWNRPKSNGSGASHDEL</sequence>
<evidence type="ECO:0000313" key="2">
    <source>
        <dbReference type="Proteomes" id="UP001433508"/>
    </source>
</evidence>
<accession>A0ACC3STV9</accession>
<organism evidence="1 2">
    <name type="scientific">Lipomyces kononenkoae</name>
    <name type="common">Yeast</name>
    <dbReference type="NCBI Taxonomy" id="34357"/>
    <lineage>
        <taxon>Eukaryota</taxon>
        <taxon>Fungi</taxon>
        <taxon>Dikarya</taxon>
        <taxon>Ascomycota</taxon>
        <taxon>Saccharomycotina</taxon>
        <taxon>Lipomycetes</taxon>
        <taxon>Lipomycetales</taxon>
        <taxon>Lipomycetaceae</taxon>
        <taxon>Lipomyces</taxon>
    </lineage>
</organism>
<name>A0ACC3STV9_LIPKO</name>
<dbReference type="Proteomes" id="UP001433508">
    <property type="component" value="Unassembled WGS sequence"/>
</dbReference>
<protein>
    <submittedName>
        <fullName evidence="1">Uncharacterized protein</fullName>
    </submittedName>
</protein>
<gene>
    <name evidence="1" type="ORF">V1525DRAFT_19684</name>
</gene>
<dbReference type="EMBL" id="MU971434">
    <property type="protein sequence ID" value="KAK9235047.1"/>
    <property type="molecule type" value="Genomic_DNA"/>
</dbReference>
<proteinExistence type="predicted"/>
<reference evidence="2" key="1">
    <citation type="journal article" date="2024" name="Front. Bioeng. Biotechnol.">
        <title>Genome-scale model development and genomic sequencing of the oleaginous clade Lipomyces.</title>
        <authorList>
            <person name="Czajka J.J."/>
            <person name="Han Y."/>
            <person name="Kim J."/>
            <person name="Mondo S.J."/>
            <person name="Hofstad B.A."/>
            <person name="Robles A."/>
            <person name="Haridas S."/>
            <person name="Riley R."/>
            <person name="LaButti K."/>
            <person name="Pangilinan J."/>
            <person name="Andreopoulos W."/>
            <person name="Lipzen A."/>
            <person name="Yan J."/>
            <person name="Wang M."/>
            <person name="Ng V."/>
            <person name="Grigoriev I.V."/>
            <person name="Spatafora J.W."/>
            <person name="Magnuson J.K."/>
            <person name="Baker S.E."/>
            <person name="Pomraning K.R."/>
        </authorList>
    </citation>
    <scope>NUCLEOTIDE SEQUENCE [LARGE SCALE GENOMIC DNA]</scope>
    <source>
        <strain evidence="2">CBS 7786</strain>
    </source>
</reference>
<comment type="caution">
    <text evidence="1">The sequence shown here is derived from an EMBL/GenBank/DDBJ whole genome shotgun (WGS) entry which is preliminary data.</text>
</comment>
<evidence type="ECO:0000313" key="1">
    <source>
        <dbReference type="EMBL" id="KAK9235047.1"/>
    </source>
</evidence>
<keyword evidence="2" id="KW-1185">Reference proteome</keyword>